<evidence type="ECO:0000313" key="7">
    <source>
        <dbReference type="Proteomes" id="UP001199355"/>
    </source>
</evidence>
<dbReference type="FunFam" id="1.10.10.10:FF:000001">
    <property type="entry name" value="LysR family transcriptional regulator"/>
    <property type="match status" value="1"/>
</dbReference>
<dbReference type="InterPro" id="IPR000847">
    <property type="entry name" value="LysR_HTH_N"/>
</dbReference>
<comment type="similarity">
    <text evidence="1">Belongs to the LysR transcriptional regulatory family.</text>
</comment>
<evidence type="ECO:0000256" key="3">
    <source>
        <dbReference type="ARBA" id="ARBA00023125"/>
    </source>
</evidence>
<dbReference type="SUPFAM" id="SSF46785">
    <property type="entry name" value="Winged helix' DNA-binding domain"/>
    <property type="match status" value="1"/>
</dbReference>
<organism evidence="6 7">
    <name type="scientific">Gallintestinimicrobium propionicum</name>
    <dbReference type="NCBI Taxonomy" id="2981770"/>
    <lineage>
        <taxon>Bacteria</taxon>
        <taxon>Bacillati</taxon>
        <taxon>Bacillota</taxon>
        <taxon>Clostridia</taxon>
        <taxon>Lachnospirales</taxon>
        <taxon>Lachnospiraceae</taxon>
        <taxon>Gallintestinimicrobium</taxon>
    </lineage>
</organism>
<feature type="domain" description="HTH lysR-type" evidence="5">
    <location>
        <begin position="1"/>
        <end position="58"/>
    </location>
</feature>
<evidence type="ECO:0000259" key="5">
    <source>
        <dbReference type="PROSITE" id="PS50931"/>
    </source>
</evidence>
<dbReference type="InterPro" id="IPR005119">
    <property type="entry name" value="LysR_subst-bd"/>
</dbReference>
<dbReference type="PROSITE" id="PS50931">
    <property type="entry name" value="HTH_LYSR"/>
    <property type="match status" value="1"/>
</dbReference>
<dbReference type="CDD" id="cd08420">
    <property type="entry name" value="PBP2_CysL_like"/>
    <property type="match status" value="1"/>
</dbReference>
<keyword evidence="3" id="KW-0238">DNA-binding</keyword>
<dbReference type="GO" id="GO:0000976">
    <property type="term" value="F:transcription cis-regulatory region binding"/>
    <property type="evidence" value="ECO:0007669"/>
    <property type="project" value="TreeGrafter"/>
</dbReference>
<dbReference type="Gene3D" id="1.10.10.10">
    <property type="entry name" value="Winged helix-like DNA-binding domain superfamily/Winged helix DNA-binding domain"/>
    <property type="match status" value="1"/>
</dbReference>
<dbReference type="Gene3D" id="3.40.190.290">
    <property type="match status" value="1"/>
</dbReference>
<dbReference type="Pfam" id="PF03466">
    <property type="entry name" value="LysR_substrate"/>
    <property type="match status" value="1"/>
</dbReference>
<dbReference type="SUPFAM" id="SSF53850">
    <property type="entry name" value="Periplasmic binding protein-like II"/>
    <property type="match status" value="1"/>
</dbReference>
<sequence>MTLRHMKIFVAVYQQKSITLASNSLHLAQPSVSLAIRELEEYYHIRLFDRLSRRIYPTENGHRFYEYALHIVSLFSEMENKIPAWDANAPLHIGSSITLGTCLLPSLVKAYQEQHPEIKIYVTVKNTGTIEQAVVDNQLDFALVEGTVTHPEIISEVFSADTLCMVAAPGHPLAANRTVTLADAASCPLLLREPGSAGREIVESLFLSGGIQITPVWESVSTLALIRAAQNGLGIAILPELLVRDALKSGDLVSLPLPPDILTRSLYLIRHRNKYLSSSAEEFLNLCRMWKF</sequence>
<dbReference type="AlphaFoldDB" id="A0AAE3DM64"/>
<keyword evidence="2" id="KW-0805">Transcription regulation</keyword>
<dbReference type="PRINTS" id="PR00039">
    <property type="entry name" value="HTHLYSR"/>
</dbReference>
<dbReference type="Proteomes" id="UP001199355">
    <property type="component" value="Unassembled WGS sequence"/>
</dbReference>
<gene>
    <name evidence="6" type="ORF">LKD45_05400</name>
</gene>
<dbReference type="PANTHER" id="PTHR30126:SF40">
    <property type="entry name" value="HTH-TYPE TRANSCRIPTIONAL REGULATOR GLTR"/>
    <property type="match status" value="1"/>
</dbReference>
<evidence type="ECO:0000256" key="2">
    <source>
        <dbReference type="ARBA" id="ARBA00023015"/>
    </source>
</evidence>
<reference evidence="6 7" key="1">
    <citation type="submission" date="2021-10" db="EMBL/GenBank/DDBJ databases">
        <title>Anaerobic single-cell dispensing facilitates the cultivation of human gut bacteria.</title>
        <authorList>
            <person name="Afrizal A."/>
        </authorList>
    </citation>
    <scope>NUCLEOTIDE SEQUENCE [LARGE SCALE GENOMIC DNA]</scope>
    <source>
        <strain evidence="6 7">CLA-AA-H244</strain>
    </source>
</reference>
<accession>A0AAE3DM64</accession>
<dbReference type="InterPro" id="IPR036390">
    <property type="entry name" value="WH_DNA-bd_sf"/>
</dbReference>
<evidence type="ECO:0000256" key="1">
    <source>
        <dbReference type="ARBA" id="ARBA00009437"/>
    </source>
</evidence>
<dbReference type="RefSeq" id="WP_308727960.1">
    <property type="nucleotide sequence ID" value="NZ_JAJEQF010000009.1"/>
</dbReference>
<dbReference type="PANTHER" id="PTHR30126">
    <property type="entry name" value="HTH-TYPE TRANSCRIPTIONAL REGULATOR"/>
    <property type="match status" value="1"/>
</dbReference>
<dbReference type="Pfam" id="PF00126">
    <property type="entry name" value="HTH_1"/>
    <property type="match status" value="1"/>
</dbReference>
<keyword evidence="4" id="KW-0804">Transcription</keyword>
<comment type="caution">
    <text evidence="6">The sequence shown here is derived from an EMBL/GenBank/DDBJ whole genome shotgun (WGS) entry which is preliminary data.</text>
</comment>
<evidence type="ECO:0000313" key="6">
    <source>
        <dbReference type="EMBL" id="MCC2167134.1"/>
    </source>
</evidence>
<dbReference type="GO" id="GO:0003700">
    <property type="term" value="F:DNA-binding transcription factor activity"/>
    <property type="evidence" value="ECO:0007669"/>
    <property type="project" value="InterPro"/>
</dbReference>
<dbReference type="EMBL" id="JAJEQF010000009">
    <property type="protein sequence ID" value="MCC2167134.1"/>
    <property type="molecule type" value="Genomic_DNA"/>
</dbReference>
<dbReference type="InterPro" id="IPR036388">
    <property type="entry name" value="WH-like_DNA-bd_sf"/>
</dbReference>
<keyword evidence="7" id="KW-1185">Reference proteome</keyword>
<proteinExistence type="inferred from homology"/>
<protein>
    <submittedName>
        <fullName evidence="6">LysR family transcriptional regulator</fullName>
    </submittedName>
</protein>
<name>A0AAE3DM64_9FIRM</name>
<evidence type="ECO:0000256" key="4">
    <source>
        <dbReference type="ARBA" id="ARBA00023163"/>
    </source>
</evidence>